<feature type="region of interest" description="Disordered" evidence="1">
    <location>
        <begin position="264"/>
        <end position="284"/>
    </location>
</feature>
<protein>
    <submittedName>
        <fullName evidence="5">Uncharacterized protein</fullName>
    </submittedName>
</protein>
<evidence type="ECO:0000256" key="3">
    <source>
        <dbReference type="SAM" id="SignalP"/>
    </source>
</evidence>
<keyword evidence="3" id="KW-0732">Signal</keyword>
<reference evidence="5" key="1">
    <citation type="submission" date="2022-11" db="UniProtKB">
        <authorList>
            <consortium name="WormBaseParasite"/>
        </authorList>
    </citation>
    <scope>IDENTIFICATION</scope>
</reference>
<keyword evidence="4" id="KW-1185">Reference proteome</keyword>
<keyword evidence="2" id="KW-1133">Transmembrane helix</keyword>
<sequence length="332" mass="36985">MERITRSSTAILCLQLLLLTLRVECQFRIPPITTSVFASTVESPEPDSYGGQEVTVNNGQEFTIQIHLDQAPTEDDYDMFLSECSANGIPFMDNYGCAIRARNQISPVTMTRDIYVIRKDDVRLAQTTYKNDKFTFIYLRANGGGTGGGSVRIVCSVKYVVCKDTMTCQRQPGCTNYMSSNTIPSVQAVSVTASVRIERGPNDGTLNPTYPPPYTTTPYRTTNNPTLDKAGIAWWHIALICIVALLLFLAVIALLVALCCRKSADDSKTPSQPARSAPHRPDSRIYEEVYEQRHYYTPSENVSHATYAPTNVSESRVALAAYNNNNRHHRHP</sequence>
<organism evidence="4 5">
    <name type="scientific">Plectus sambesii</name>
    <dbReference type="NCBI Taxonomy" id="2011161"/>
    <lineage>
        <taxon>Eukaryota</taxon>
        <taxon>Metazoa</taxon>
        <taxon>Ecdysozoa</taxon>
        <taxon>Nematoda</taxon>
        <taxon>Chromadorea</taxon>
        <taxon>Plectida</taxon>
        <taxon>Plectina</taxon>
        <taxon>Plectoidea</taxon>
        <taxon>Plectidae</taxon>
        <taxon>Plectus</taxon>
    </lineage>
</organism>
<keyword evidence="2" id="KW-0812">Transmembrane</keyword>
<evidence type="ECO:0000313" key="4">
    <source>
        <dbReference type="Proteomes" id="UP000887566"/>
    </source>
</evidence>
<dbReference type="WBParaSite" id="PSAMB.scaffold5975size10452.g27633.t1">
    <property type="protein sequence ID" value="PSAMB.scaffold5975size10452.g27633.t1"/>
    <property type="gene ID" value="PSAMB.scaffold5975size10452.g27633"/>
</dbReference>
<feature type="chain" id="PRO_5037033916" evidence="3">
    <location>
        <begin position="26"/>
        <end position="332"/>
    </location>
</feature>
<evidence type="ECO:0000313" key="5">
    <source>
        <dbReference type="WBParaSite" id="PSAMB.scaffold5975size10452.g27633.t1"/>
    </source>
</evidence>
<feature type="signal peptide" evidence="3">
    <location>
        <begin position="1"/>
        <end position="25"/>
    </location>
</feature>
<proteinExistence type="predicted"/>
<evidence type="ECO:0000256" key="2">
    <source>
        <dbReference type="SAM" id="Phobius"/>
    </source>
</evidence>
<dbReference type="AlphaFoldDB" id="A0A914X0L0"/>
<dbReference type="Proteomes" id="UP000887566">
    <property type="component" value="Unplaced"/>
</dbReference>
<keyword evidence="2" id="KW-0472">Membrane</keyword>
<accession>A0A914X0L0</accession>
<feature type="transmembrane region" description="Helical" evidence="2">
    <location>
        <begin position="233"/>
        <end position="258"/>
    </location>
</feature>
<name>A0A914X0L0_9BILA</name>
<evidence type="ECO:0000256" key="1">
    <source>
        <dbReference type="SAM" id="MobiDB-lite"/>
    </source>
</evidence>